<feature type="domain" description="Major facilitator superfamily (MFS) profile" evidence="8">
    <location>
        <begin position="1"/>
        <end position="72"/>
    </location>
</feature>
<keyword evidence="4 7" id="KW-1133">Transmembrane helix</keyword>
<evidence type="ECO:0000256" key="5">
    <source>
        <dbReference type="ARBA" id="ARBA00023136"/>
    </source>
</evidence>
<dbReference type="Proteomes" id="UP000428333">
    <property type="component" value="Linkage Group LG12"/>
</dbReference>
<evidence type="ECO:0000256" key="1">
    <source>
        <dbReference type="ARBA" id="ARBA00004141"/>
    </source>
</evidence>
<evidence type="ECO:0000256" key="7">
    <source>
        <dbReference type="SAM" id="Phobius"/>
    </source>
</evidence>
<accession>A0A6A4KTJ9</accession>
<keyword evidence="2" id="KW-0813">Transport</keyword>
<gene>
    <name evidence="9" type="ORF">C3L33_19510</name>
</gene>
<dbReference type="InterPro" id="IPR036259">
    <property type="entry name" value="MFS_trans_sf"/>
</dbReference>
<dbReference type="AlphaFoldDB" id="A0A6A4KTJ9"/>
<comment type="caution">
    <text evidence="9">The sequence shown here is derived from an EMBL/GenBank/DDBJ whole genome shotgun (WGS) entry which is preliminary data.</text>
</comment>
<keyword evidence="3 7" id="KW-0812">Transmembrane</keyword>
<evidence type="ECO:0000259" key="8">
    <source>
        <dbReference type="PROSITE" id="PS50850"/>
    </source>
</evidence>
<proteinExistence type="inferred from homology"/>
<reference evidence="9 10" key="1">
    <citation type="journal article" date="2019" name="Genome Biol. Evol.">
        <title>The Rhododendron genome and chromosomal organization provide insight into shared whole-genome duplications across the heath family (Ericaceae).</title>
        <authorList>
            <person name="Soza V.L."/>
            <person name="Lindsley D."/>
            <person name="Waalkes A."/>
            <person name="Ramage E."/>
            <person name="Patwardhan R.P."/>
            <person name="Burton J.N."/>
            <person name="Adey A."/>
            <person name="Kumar A."/>
            <person name="Qiu R."/>
            <person name="Shendure J."/>
            <person name="Hall B."/>
        </authorList>
    </citation>
    <scope>NUCLEOTIDE SEQUENCE [LARGE SCALE GENOMIC DNA]</scope>
    <source>
        <strain evidence="9">RSF 1966-606</strain>
    </source>
</reference>
<feature type="non-terminal residue" evidence="9">
    <location>
        <position position="1"/>
    </location>
</feature>
<sequence>MSGAGPFIQDDLKISDVQLEIVMGIIELYSLLGAYAAGRTSDWVGRRYTIVIAAAIFFVGASSWASPPTTPS</sequence>
<dbReference type="Pfam" id="PF00083">
    <property type="entry name" value="Sugar_tr"/>
    <property type="match status" value="1"/>
</dbReference>
<keyword evidence="5 7" id="KW-0472">Membrane</keyword>
<comment type="subcellular location">
    <subcellularLocation>
        <location evidence="1">Membrane</location>
        <topology evidence="1">Multi-pass membrane protein</topology>
    </subcellularLocation>
</comment>
<keyword evidence="10" id="KW-1185">Reference proteome</keyword>
<dbReference type="InterPro" id="IPR005828">
    <property type="entry name" value="MFS_sugar_transport-like"/>
</dbReference>
<evidence type="ECO:0000256" key="6">
    <source>
        <dbReference type="ARBA" id="ARBA00044504"/>
    </source>
</evidence>
<protein>
    <recommendedName>
        <fullName evidence="8">Major facilitator superfamily (MFS) profile domain-containing protein</fullName>
    </recommendedName>
</protein>
<dbReference type="InterPro" id="IPR005829">
    <property type="entry name" value="Sugar_transporter_CS"/>
</dbReference>
<dbReference type="InterPro" id="IPR020846">
    <property type="entry name" value="MFS_dom"/>
</dbReference>
<dbReference type="GO" id="GO:0022857">
    <property type="term" value="F:transmembrane transporter activity"/>
    <property type="evidence" value="ECO:0007669"/>
    <property type="project" value="InterPro"/>
</dbReference>
<dbReference type="SUPFAM" id="SSF103473">
    <property type="entry name" value="MFS general substrate transporter"/>
    <property type="match status" value="1"/>
</dbReference>
<evidence type="ECO:0000256" key="4">
    <source>
        <dbReference type="ARBA" id="ARBA00022989"/>
    </source>
</evidence>
<dbReference type="EMBL" id="QEFC01003408">
    <property type="protein sequence ID" value="KAE9448592.1"/>
    <property type="molecule type" value="Genomic_DNA"/>
</dbReference>
<evidence type="ECO:0000256" key="2">
    <source>
        <dbReference type="ARBA" id="ARBA00022448"/>
    </source>
</evidence>
<feature type="transmembrane region" description="Helical" evidence="7">
    <location>
        <begin position="17"/>
        <end position="36"/>
    </location>
</feature>
<evidence type="ECO:0000313" key="9">
    <source>
        <dbReference type="EMBL" id="KAE9448592.1"/>
    </source>
</evidence>
<organism evidence="9 10">
    <name type="scientific">Rhododendron williamsianum</name>
    <dbReference type="NCBI Taxonomy" id="262921"/>
    <lineage>
        <taxon>Eukaryota</taxon>
        <taxon>Viridiplantae</taxon>
        <taxon>Streptophyta</taxon>
        <taxon>Embryophyta</taxon>
        <taxon>Tracheophyta</taxon>
        <taxon>Spermatophyta</taxon>
        <taxon>Magnoliopsida</taxon>
        <taxon>eudicotyledons</taxon>
        <taxon>Gunneridae</taxon>
        <taxon>Pentapetalae</taxon>
        <taxon>asterids</taxon>
        <taxon>Ericales</taxon>
        <taxon>Ericaceae</taxon>
        <taxon>Ericoideae</taxon>
        <taxon>Rhodoreae</taxon>
        <taxon>Rhododendron</taxon>
    </lineage>
</organism>
<dbReference type="Gene3D" id="1.20.1250.20">
    <property type="entry name" value="MFS general substrate transporter like domains"/>
    <property type="match status" value="1"/>
</dbReference>
<comment type="similarity">
    <text evidence="6">Belongs to the major facilitator superfamily. Phosphate:H(+) symporter (TC 2.A.1.9) family.</text>
</comment>
<name>A0A6A4KTJ9_9ERIC</name>
<feature type="transmembrane region" description="Helical" evidence="7">
    <location>
        <begin position="48"/>
        <end position="66"/>
    </location>
</feature>
<evidence type="ECO:0000256" key="3">
    <source>
        <dbReference type="ARBA" id="ARBA00022692"/>
    </source>
</evidence>
<dbReference type="PROSITE" id="PS50850">
    <property type="entry name" value="MFS"/>
    <property type="match status" value="1"/>
</dbReference>
<dbReference type="PROSITE" id="PS00216">
    <property type="entry name" value="SUGAR_TRANSPORT_1"/>
    <property type="match status" value="1"/>
</dbReference>
<dbReference type="OrthoDB" id="6339427at2759"/>
<dbReference type="GO" id="GO:0016020">
    <property type="term" value="C:membrane"/>
    <property type="evidence" value="ECO:0007669"/>
    <property type="project" value="UniProtKB-SubCell"/>
</dbReference>
<evidence type="ECO:0000313" key="10">
    <source>
        <dbReference type="Proteomes" id="UP000428333"/>
    </source>
</evidence>